<comment type="caution">
    <text evidence="1">The sequence shown here is derived from an EMBL/GenBank/DDBJ whole genome shotgun (WGS) entry which is preliminary data.</text>
</comment>
<dbReference type="EMBL" id="PUJU01000008">
    <property type="protein sequence ID" value="NHB87185.1"/>
    <property type="molecule type" value="Genomic_DNA"/>
</dbReference>
<sequence length="392" mass="42529">MTWPTVTINQLNQQQGHINEIERTLLFIGYATTDLNESSELITLNSQSDISGLLSHASPALRANVLAAQRNAGQNWQAYAVLMSPDSDLKNWVPEVLAVQDVISVEGCVVVADINNLSTGRDLINAFSTLRNELIGKLGRWMWFILTVCAAAKMPPSTEGKDPGLTWAQYLTFLANLENGMAAPGVQLVPSLWGNEAGALGGRLCHRAVTIADSPARVKTGALIGLGADSADLPADAVSTELTLATLRAMHDLRYSVPMWYSDYEGYYWSDGLTLDAKGGDFQAIEYLRIVDKAARRIRLRAIAKIADRSMNSTPASIAAHKTYFAATLREMSRSTQINGVTFPGEIEPPKDDAVSIVWTNKEEVAVYLVITPYGSPKSISVGIMLDATLEG</sequence>
<keyword evidence="2" id="KW-1185">Reference proteome</keyword>
<protein>
    <submittedName>
        <fullName evidence="1">DUF2586 domain-containing protein</fullName>
    </submittedName>
</protein>
<reference evidence="1 2" key="1">
    <citation type="submission" date="2018-02" db="EMBL/GenBank/DDBJ databases">
        <authorList>
            <person name="Machado R.A."/>
        </authorList>
    </citation>
    <scope>NUCLEOTIDE SEQUENCE [LARGE SCALE GENOMIC DNA]</scope>
    <source>
        <strain evidence="1 2">T327</strain>
    </source>
</reference>
<evidence type="ECO:0000313" key="2">
    <source>
        <dbReference type="Proteomes" id="UP000697802"/>
    </source>
</evidence>
<evidence type="ECO:0000313" key="1">
    <source>
        <dbReference type="EMBL" id="NHB87185.1"/>
    </source>
</evidence>
<dbReference type="RefSeq" id="WP_133815734.1">
    <property type="nucleotide sequence ID" value="NZ_CAWPIF010000008.1"/>
</dbReference>
<accession>A0ABX0GG20</accession>
<dbReference type="Pfam" id="PF10758">
    <property type="entry name" value="DUF2586"/>
    <property type="match status" value="1"/>
</dbReference>
<dbReference type="InterPro" id="IPR019694">
    <property type="entry name" value="Phage_HP1_Orf23"/>
</dbReference>
<name>A0ABX0GG20_9GAMM</name>
<proteinExistence type="predicted"/>
<organism evidence="1 2">
    <name type="scientific">Photorhabdus tasmaniensis</name>
    <dbReference type="NCBI Taxonomy" id="1004159"/>
    <lineage>
        <taxon>Bacteria</taxon>
        <taxon>Pseudomonadati</taxon>
        <taxon>Pseudomonadota</taxon>
        <taxon>Gammaproteobacteria</taxon>
        <taxon>Enterobacterales</taxon>
        <taxon>Morganellaceae</taxon>
        <taxon>Photorhabdus</taxon>
    </lineage>
</organism>
<dbReference type="Proteomes" id="UP000697802">
    <property type="component" value="Unassembled WGS sequence"/>
</dbReference>
<gene>
    <name evidence="1" type="ORF">C5471_05445</name>
</gene>